<dbReference type="GO" id="GO:0043565">
    <property type="term" value="F:sequence-specific DNA binding"/>
    <property type="evidence" value="ECO:0007669"/>
    <property type="project" value="InterPro"/>
</dbReference>
<dbReference type="GO" id="GO:0003700">
    <property type="term" value="F:DNA-binding transcription factor activity"/>
    <property type="evidence" value="ECO:0007669"/>
    <property type="project" value="InterPro"/>
</dbReference>
<evidence type="ECO:0000313" key="5">
    <source>
        <dbReference type="EMBL" id="MCS0496625.1"/>
    </source>
</evidence>
<sequence>MRFLSDPMRMEQASAPRRELVELAGRLASREGYNATPLQGVRILRTEAVLHDVPVLYRPGAVFVLQGSKRGMLEGEVYRYDEEHYLAVSVPVPFRMESLASPERPLLAVYVDFDMRLAAEIAARTSGRAVAGRAKSLTSSRMEPGIEDVVLRLLRALRDPVELEVLGAGLLRELHYRVLVGPQGGAMIAALQQRGPSGRIVQSIARLREHYAAGISVAELASEAGMSVPSYHVHFKALTGSTPIQYVKAMRLHEARLIIARRDRTIADVAASVGYASPAQFSRDFKWHFRRTASEEAEWVRRHLGELP</sequence>
<dbReference type="InterPro" id="IPR009594">
    <property type="entry name" value="Tscrpt_reg_HTH_AraC_N"/>
</dbReference>
<feature type="domain" description="HTH araC/xylS-type" evidence="4">
    <location>
        <begin position="201"/>
        <end position="299"/>
    </location>
</feature>
<dbReference type="InterPro" id="IPR009057">
    <property type="entry name" value="Homeodomain-like_sf"/>
</dbReference>
<comment type="caution">
    <text evidence="5">The sequence shown here is derived from an EMBL/GenBank/DDBJ whole genome shotgun (WGS) entry which is preliminary data.</text>
</comment>
<dbReference type="InterPro" id="IPR018062">
    <property type="entry name" value="HTH_AraC-typ_CS"/>
</dbReference>
<dbReference type="EMBL" id="JANTHZ010000007">
    <property type="protein sequence ID" value="MCS0496625.1"/>
    <property type="molecule type" value="Genomic_DNA"/>
</dbReference>
<name>A0A9X2T2W6_9HYPH</name>
<dbReference type="Pfam" id="PF12833">
    <property type="entry name" value="HTH_18"/>
    <property type="match status" value="1"/>
</dbReference>
<dbReference type="PANTHER" id="PTHR43436:SF2">
    <property type="entry name" value="ARAC_XYLS FAMILY TRANSCRIPTIONAL REGULATOR"/>
    <property type="match status" value="1"/>
</dbReference>
<keyword evidence="2" id="KW-0238">DNA-binding</keyword>
<dbReference type="PANTHER" id="PTHR43436">
    <property type="entry name" value="ARAC-FAMILY TRANSCRIPTIONAL REGULATOR"/>
    <property type="match status" value="1"/>
</dbReference>
<keyword evidence="1" id="KW-0805">Transcription regulation</keyword>
<accession>A0A9X2T2W6</accession>
<organism evidence="5 6">
    <name type="scientific">Ancylobacter mangrovi</name>
    <dbReference type="NCBI Taxonomy" id="2972472"/>
    <lineage>
        <taxon>Bacteria</taxon>
        <taxon>Pseudomonadati</taxon>
        <taxon>Pseudomonadota</taxon>
        <taxon>Alphaproteobacteria</taxon>
        <taxon>Hyphomicrobiales</taxon>
        <taxon>Xanthobacteraceae</taxon>
        <taxon>Ancylobacter</taxon>
    </lineage>
</organism>
<dbReference type="AlphaFoldDB" id="A0A9X2T2W6"/>
<dbReference type="Proteomes" id="UP001151088">
    <property type="component" value="Unassembled WGS sequence"/>
</dbReference>
<evidence type="ECO:0000256" key="3">
    <source>
        <dbReference type="ARBA" id="ARBA00023163"/>
    </source>
</evidence>
<dbReference type="RefSeq" id="WP_258733783.1">
    <property type="nucleotide sequence ID" value="NZ_JANTHZ010000007.1"/>
</dbReference>
<dbReference type="InterPro" id="IPR018060">
    <property type="entry name" value="HTH_AraC"/>
</dbReference>
<dbReference type="PROSITE" id="PS00041">
    <property type="entry name" value="HTH_ARAC_FAMILY_1"/>
    <property type="match status" value="1"/>
</dbReference>
<dbReference type="Gene3D" id="1.10.10.60">
    <property type="entry name" value="Homeodomain-like"/>
    <property type="match status" value="1"/>
</dbReference>
<protein>
    <submittedName>
        <fullName evidence="5">AraC family transcriptional regulator</fullName>
    </submittedName>
</protein>
<evidence type="ECO:0000313" key="6">
    <source>
        <dbReference type="Proteomes" id="UP001151088"/>
    </source>
</evidence>
<evidence type="ECO:0000256" key="1">
    <source>
        <dbReference type="ARBA" id="ARBA00023015"/>
    </source>
</evidence>
<keyword evidence="6" id="KW-1185">Reference proteome</keyword>
<proteinExistence type="predicted"/>
<dbReference type="PROSITE" id="PS01124">
    <property type="entry name" value="HTH_ARAC_FAMILY_2"/>
    <property type="match status" value="1"/>
</dbReference>
<dbReference type="SUPFAM" id="SSF46689">
    <property type="entry name" value="Homeodomain-like"/>
    <property type="match status" value="2"/>
</dbReference>
<dbReference type="Pfam" id="PF06719">
    <property type="entry name" value="AraC_N"/>
    <property type="match status" value="1"/>
</dbReference>
<evidence type="ECO:0000256" key="2">
    <source>
        <dbReference type="ARBA" id="ARBA00023125"/>
    </source>
</evidence>
<reference evidence="5" key="1">
    <citation type="submission" date="2022-08" db="EMBL/GenBank/DDBJ databases">
        <authorList>
            <person name="Li F."/>
        </authorList>
    </citation>
    <scope>NUCLEOTIDE SEQUENCE</scope>
    <source>
        <strain evidence="5">MQZ15Z-1</strain>
    </source>
</reference>
<keyword evidence="3" id="KW-0804">Transcription</keyword>
<dbReference type="SMART" id="SM00342">
    <property type="entry name" value="HTH_ARAC"/>
    <property type="match status" value="1"/>
</dbReference>
<evidence type="ECO:0000259" key="4">
    <source>
        <dbReference type="PROSITE" id="PS01124"/>
    </source>
</evidence>
<gene>
    <name evidence="5" type="ORF">NVS89_16100</name>
</gene>